<dbReference type="EMBL" id="CAJNOO010000643">
    <property type="protein sequence ID" value="CAF0999751.1"/>
    <property type="molecule type" value="Genomic_DNA"/>
</dbReference>
<evidence type="ECO:0000256" key="6">
    <source>
        <dbReference type="ARBA" id="ARBA00072197"/>
    </source>
</evidence>
<comment type="similarity">
    <text evidence="5">Belongs to the fem-1 family.</text>
</comment>
<dbReference type="EMBL" id="CAJOAX010008670">
    <property type="protein sequence ID" value="CAF4039575.1"/>
    <property type="molecule type" value="Genomic_DNA"/>
</dbReference>
<dbReference type="EMBL" id="CAJOBE010006701">
    <property type="protein sequence ID" value="CAF4014733.1"/>
    <property type="molecule type" value="Genomic_DNA"/>
</dbReference>
<dbReference type="OrthoDB" id="76949at2759"/>
<dbReference type="GO" id="GO:0005737">
    <property type="term" value="C:cytoplasm"/>
    <property type="evidence" value="ECO:0007669"/>
    <property type="project" value="UniProtKB-SubCell"/>
</dbReference>
<keyword evidence="4 7" id="KW-0040">ANK repeat</keyword>
<dbReference type="PANTHER" id="PTHR24173:SF78">
    <property type="entry name" value="PROTEIN FEM-1 HOMOLOG B"/>
    <property type="match status" value="1"/>
</dbReference>
<dbReference type="PROSITE" id="PS50297">
    <property type="entry name" value="ANK_REP_REGION"/>
    <property type="match status" value="1"/>
</dbReference>
<dbReference type="Gene3D" id="3.30.460.10">
    <property type="entry name" value="Beta Polymerase, domain 2"/>
    <property type="match status" value="1"/>
</dbReference>
<feature type="domain" description="Polymerase nucleotidyl transferase" evidence="8">
    <location>
        <begin position="367"/>
        <end position="411"/>
    </location>
</feature>
<feature type="repeat" description="ANK" evidence="7">
    <location>
        <begin position="108"/>
        <end position="140"/>
    </location>
</feature>
<dbReference type="EMBL" id="CAJNOL010001445">
    <property type="protein sequence ID" value="CAF1360992.1"/>
    <property type="molecule type" value="Genomic_DNA"/>
</dbReference>
<comment type="pathway">
    <text evidence="1">Protein modification; protein ubiquitination.</text>
</comment>
<dbReference type="PANTHER" id="PTHR24173">
    <property type="entry name" value="ANKYRIN REPEAT CONTAINING"/>
    <property type="match status" value="1"/>
</dbReference>
<dbReference type="AlphaFoldDB" id="A0A814GR77"/>
<evidence type="ECO:0000256" key="2">
    <source>
        <dbReference type="ARBA" id="ARBA00022737"/>
    </source>
</evidence>
<accession>A0A814GR77</accession>
<evidence type="ECO:0000313" key="9">
    <source>
        <dbReference type="EMBL" id="CAF0999751.1"/>
    </source>
</evidence>
<dbReference type="Proteomes" id="UP000663823">
    <property type="component" value="Unassembled WGS sequence"/>
</dbReference>
<evidence type="ECO:0000259" key="8">
    <source>
        <dbReference type="Pfam" id="PF01909"/>
    </source>
</evidence>
<dbReference type="Proteomes" id="UP000663854">
    <property type="component" value="Unassembled WGS sequence"/>
</dbReference>
<protein>
    <recommendedName>
        <fullName evidence="6">Protein fem-1 homolog B</fullName>
    </recommendedName>
</protein>
<evidence type="ECO:0000313" key="16">
    <source>
        <dbReference type="Proteomes" id="UP000663882"/>
    </source>
</evidence>
<dbReference type="SMART" id="SM00248">
    <property type="entry name" value="ANK"/>
    <property type="match status" value="4"/>
</dbReference>
<sequence>MNSTFSELYKSQLVKSKTEGTNYIKIVNSKADVNHGPLHPLLIDATIRGRLDIVEFLVENDYVDINQTKTNDENKSSSLIVAANHGHTQIVNYLIEKNAELESKTYIDENTALAVAAIKGHLESVRLLYKSGASSNVENHEKKTRIVLAAENNQLDVVNFLLEHNHDRTTLDDLELAVASHILSHKTTEDYKPEWIIQILQHSFIKRTQLNITKIVAEPITVYDFQQECQSIDELDRIQHNKDRLYIEALLIQERILLPRKDERLFTPLFERATAFIEKGEFDSCLDLTLHIFHLCQEFEVHNCRQQFFWIFYTMFNSKMPIPVDRFWDICDLIFKPSQQNSIDCHKRDARYLLATAGKMDHSEIPLILRELNLNEDCVANIYNHGSYAQGTCTPESDRDLIIVTRSCQNYLWFQNDFAYFHRFELHKLFNKYDVCVYSVENFQLALEKNYLLCVQCLFLSDEFKIKEEIDFRTTYLEKYYNTVRIKQVAFYEMLSSFNLLDPPKNPTYRKRSSTENETNQPLSDFIFKNLFHGIRFLDIGEQLIQTRSVHDFTRVSYILNEMKDIRGDPTDESSKHRVVEYVHKKSIEFKSKLDILVPTNIIKGTFKVHITFDCKPNSEQVIEKLKKTCEKTKYKIAFIQLCADKKKNNLQQLIAFSYYHGEYPSIVQEIEKEIHEQFKDFNILRIQIKSLASNEGIPQTDIDKELFWNEKTYYFEFHYRIVLKHELDGNFLKFLQKRCESNSRYKLYLSPYALKQIDHKKIHYIITMRLFDVGRNGAFQMNDQVIKYYKGILFLPSKIEPEFIVYDTNMDLMNLENS</sequence>
<name>A0A814GR77_9BILA</name>
<dbReference type="InterPro" id="IPR043519">
    <property type="entry name" value="NT_sf"/>
</dbReference>
<dbReference type="SUPFAM" id="SSF81301">
    <property type="entry name" value="Nucleotidyltransferase"/>
    <property type="match status" value="1"/>
</dbReference>
<comment type="caution">
    <text evidence="9">The sequence shown here is derived from an EMBL/GenBank/DDBJ whole genome shotgun (WGS) entry which is preliminary data.</text>
</comment>
<keyword evidence="2" id="KW-0677">Repeat</keyword>
<organism evidence="9 16">
    <name type="scientific">Rotaria sordida</name>
    <dbReference type="NCBI Taxonomy" id="392033"/>
    <lineage>
        <taxon>Eukaryota</taxon>
        <taxon>Metazoa</taxon>
        <taxon>Spiralia</taxon>
        <taxon>Gnathifera</taxon>
        <taxon>Rotifera</taxon>
        <taxon>Eurotatoria</taxon>
        <taxon>Bdelloidea</taxon>
        <taxon>Philodinida</taxon>
        <taxon>Philodinidae</taxon>
        <taxon>Rotaria</taxon>
    </lineage>
</organism>
<evidence type="ECO:0000313" key="10">
    <source>
        <dbReference type="EMBL" id="CAF1068691.1"/>
    </source>
</evidence>
<dbReference type="Gene3D" id="1.25.40.20">
    <property type="entry name" value="Ankyrin repeat-containing domain"/>
    <property type="match status" value="1"/>
</dbReference>
<dbReference type="Proteomes" id="UP000663889">
    <property type="component" value="Unassembled WGS sequence"/>
</dbReference>
<evidence type="ECO:0000256" key="5">
    <source>
        <dbReference type="ARBA" id="ARBA00038500"/>
    </source>
</evidence>
<evidence type="ECO:0000313" key="13">
    <source>
        <dbReference type="EMBL" id="CAF4014733.1"/>
    </source>
</evidence>
<dbReference type="Proteomes" id="UP000663874">
    <property type="component" value="Unassembled WGS sequence"/>
</dbReference>
<dbReference type="GO" id="GO:0016779">
    <property type="term" value="F:nucleotidyltransferase activity"/>
    <property type="evidence" value="ECO:0007669"/>
    <property type="project" value="InterPro"/>
</dbReference>
<dbReference type="PROSITE" id="PS50088">
    <property type="entry name" value="ANK_REPEAT"/>
    <property type="match status" value="2"/>
</dbReference>
<dbReference type="InterPro" id="IPR002110">
    <property type="entry name" value="Ankyrin_rpt"/>
</dbReference>
<dbReference type="Pfam" id="PF01909">
    <property type="entry name" value="NTP_transf_2"/>
    <property type="match status" value="1"/>
</dbReference>
<evidence type="ECO:0000256" key="4">
    <source>
        <dbReference type="ARBA" id="ARBA00023043"/>
    </source>
</evidence>
<evidence type="ECO:0000313" key="12">
    <source>
        <dbReference type="EMBL" id="CAF1360992.1"/>
    </source>
</evidence>
<dbReference type="Proteomes" id="UP000663882">
    <property type="component" value="Unassembled WGS sequence"/>
</dbReference>
<reference evidence="9" key="1">
    <citation type="submission" date="2021-02" db="EMBL/GenBank/DDBJ databases">
        <authorList>
            <person name="Nowell W R."/>
        </authorList>
    </citation>
    <scope>NUCLEOTIDE SEQUENCE</scope>
</reference>
<dbReference type="Pfam" id="PF12796">
    <property type="entry name" value="Ank_2"/>
    <property type="match status" value="1"/>
</dbReference>
<dbReference type="SUPFAM" id="SSF48403">
    <property type="entry name" value="Ankyrin repeat"/>
    <property type="match status" value="1"/>
</dbReference>
<dbReference type="InterPro" id="IPR036770">
    <property type="entry name" value="Ankyrin_rpt-contain_sf"/>
</dbReference>
<evidence type="ECO:0000313" key="15">
    <source>
        <dbReference type="Proteomes" id="UP000663870"/>
    </source>
</evidence>
<dbReference type="EMBL" id="CAJNOU010000700">
    <property type="protein sequence ID" value="CAF1068691.1"/>
    <property type="molecule type" value="Genomic_DNA"/>
</dbReference>
<evidence type="ECO:0000256" key="7">
    <source>
        <dbReference type="PROSITE-ProRule" id="PRU00023"/>
    </source>
</evidence>
<feature type="repeat" description="ANK" evidence="7">
    <location>
        <begin position="74"/>
        <end position="106"/>
    </location>
</feature>
<dbReference type="Proteomes" id="UP000663870">
    <property type="component" value="Unassembled WGS sequence"/>
</dbReference>
<dbReference type="InterPro" id="IPR002934">
    <property type="entry name" value="Polymerase_NTP_transf_dom"/>
</dbReference>
<keyword evidence="15" id="KW-1185">Reference proteome</keyword>
<evidence type="ECO:0000313" key="11">
    <source>
        <dbReference type="EMBL" id="CAF1135280.1"/>
    </source>
</evidence>
<gene>
    <name evidence="13" type="ORF">FNK824_LOCUS26712</name>
    <name evidence="12" type="ORF">JXQ802_LOCUS32623</name>
    <name evidence="14" type="ORF">OTI717_LOCUS31060</name>
    <name evidence="11" type="ORF">PYM288_LOCUS21426</name>
    <name evidence="9" type="ORF">RFH988_LOCUS14107</name>
    <name evidence="10" type="ORF">SEV965_LOCUS14240</name>
</gene>
<evidence type="ECO:0000256" key="3">
    <source>
        <dbReference type="ARBA" id="ARBA00022786"/>
    </source>
</evidence>
<dbReference type="EMBL" id="CAJNOH010000845">
    <property type="protein sequence ID" value="CAF1135280.1"/>
    <property type="molecule type" value="Genomic_DNA"/>
</dbReference>
<proteinExistence type="inferred from homology"/>
<keyword evidence="3" id="KW-0833">Ubl conjugation pathway</keyword>
<evidence type="ECO:0000256" key="1">
    <source>
        <dbReference type="ARBA" id="ARBA00004906"/>
    </source>
</evidence>
<evidence type="ECO:0000313" key="14">
    <source>
        <dbReference type="EMBL" id="CAF4039575.1"/>
    </source>
</evidence>